<dbReference type="Pfam" id="PF00571">
    <property type="entry name" value="CBS"/>
    <property type="match status" value="2"/>
</dbReference>
<keyword evidence="1 2" id="KW-0129">CBS domain</keyword>
<dbReference type="EMBL" id="GG697237">
    <property type="protein sequence ID" value="EET90448.1"/>
    <property type="molecule type" value="Genomic_DNA"/>
</dbReference>
<gene>
    <name evidence="4" type="ORF">UNLARM2_0124</name>
</gene>
<evidence type="ECO:0000259" key="3">
    <source>
        <dbReference type="PROSITE" id="PS51371"/>
    </source>
</evidence>
<dbReference type="Gene3D" id="3.10.580.10">
    <property type="entry name" value="CBS-domain"/>
    <property type="match status" value="2"/>
</dbReference>
<accession>C7DGC0</accession>
<protein>
    <submittedName>
        <fullName evidence="4">CBS domain containing membrane protein</fullName>
    </submittedName>
</protein>
<proteinExistence type="predicted"/>
<organism evidence="4 5">
    <name type="scientific">Candidatus Micrarchaeum acidiphilum ARMAN-2</name>
    <dbReference type="NCBI Taxonomy" id="425595"/>
    <lineage>
        <taxon>Archaea</taxon>
        <taxon>Candidatus Micrarchaeota</taxon>
        <taxon>Candidatus Micrarchaeia</taxon>
        <taxon>Candidatus Micrarchaeales</taxon>
        <taxon>Candidatus Micrarchaeaceae</taxon>
        <taxon>Candidatus Micrarchaeum</taxon>
    </lineage>
</organism>
<dbReference type="SUPFAM" id="SSF54631">
    <property type="entry name" value="CBS-domain pair"/>
    <property type="match status" value="1"/>
</dbReference>
<dbReference type="InterPro" id="IPR051257">
    <property type="entry name" value="Diverse_CBS-Domain"/>
</dbReference>
<dbReference type="PANTHER" id="PTHR43080:SF2">
    <property type="entry name" value="CBS DOMAIN-CONTAINING PROTEIN"/>
    <property type="match status" value="1"/>
</dbReference>
<dbReference type="SMART" id="SM00116">
    <property type="entry name" value="CBS"/>
    <property type="match status" value="2"/>
</dbReference>
<name>C7DGC0_MICA2</name>
<reference evidence="4 5" key="2">
    <citation type="journal article" date="2010" name="Proc. Natl. Acad. Sci. U.S.A.">
        <title>Enigmatic, ultrasmall, uncultivated Archaea.</title>
        <authorList>
            <person name="Baker B.J."/>
            <person name="Comolli L.R."/>
            <person name="Dick G.J."/>
            <person name="Hauser L.J."/>
            <person name="Hyatt D."/>
            <person name="Dill B.D."/>
            <person name="Land M.L."/>
            <person name="Verberkmoes N.C."/>
            <person name="Hettich R.L."/>
            <person name="Banfield J.F."/>
        </authorList>
    </citation>
    <scope>NUCLEOTIDE SEQUENCE [LARGE SCALE GENOMIC DNA]</scope>
    <source>
        <strain evidence="4">ARMAN-2</strain>
    </source>
</reference>
<dbReference type="AlphaFoldDB" id="C7DGC0"/>
<dbReference type="InterPro" id="IPR046342">
    <property type="entry name" value="CBS_dom_sf"/>
</dbReference>
<evidence type="ECO:0000313" key="5">
    <source>
        <dbReference type="Proteomes" id="UP000332487"/>
    </source>
</evidence>
<evidence type="ECO:0000256" key="1">
    <source>
        <dbReference type="ARBA" id="ARBA00023122"/>
    </source>
</evidence>
<dbReference type="PROSITE" id="PS51371">
    <property type="entry name" value="CBS"/>
    <property type="match status" value="1"/>
</dbReference>
<reference evidence="4 5" key="1">
    <citation type="journal article" date="2009" name="Genome Biol.">
        <title>Community-wide analysis of microbial genome sequence signatures.</title>
        <authorList>
            <person name="Dick G.J."/>
            <person name="Andersson A.F."/>
            <person name="Baker B.J."/>
            <person name="Simmons S.L."/>
            <person name="Thomas B.C."/>
            <person name="Yelton A.P."/>
            <person name="Banfield J.F."/>
        </authorList>
    </citation>
    <scope>NUCLEOTIDE SEQUENCE [LARGE SCALE GENOMIC DNA]</scope>
    <source>
        <strain evidence="4">ARMAN-2</strain>
    </source>
</reference>
<evidence type="ECO:0000256" key="2">
    <source>
        <dbReference type="PROSITE-ProRule" id="PRU00703"/>
    </source>
</evidence>
<evidence type="ECO:0000313" key="4">
    <source>
        <dbReference type="EMBL" id="EET90448.1"/>
    </source>
</evidence>
<dbReference type="InterPro" id="IPR000644">
    <property type="entry name" value="CBS_dom"/>
</dbReference>
<sequence length="124" mass="12948">MASKPAGIEDMISKKLVAVSRTTSVRNAVALAKGSNVDMLPVLDGEVLVGIARLEKLEGAGEGTVEKAMDKPVFVERDSTIENASVEIINSGLGRIPVVDSRSSMKCIGIVAATDLLAARIGKK</sequence>
<keyword evidence="5" id="KW-1185">Reference proteome</keyword>
<dbReference type="Proteomes" id="UP000332487">
    <property type="component" value="Unassembled WGS sequence"/>
</dbReference>
<dbReference type="PANTHER" id="PTHR43080">
    <property type="entry name" value="CBS DOMAIN-CONTAINING PROTEIN CBSX3, MITOCHONDRIAL"/>
    <property type="match status" value="1"/>
</dbReference>
<feature type="domain" description="CBS" evidence="3">
    <location>
        <begin position="68"/>
        <end position="124"/>
    </location>
</feature>